<dbReference type="CDD" id="cd06850">
    <property type="entry name" value="biotinyl_domain"/>
    <property type="match status" value="1"/>
</dbReference>
<proteinExistence type="predicted"/>
<name>A0A8J7V1W3_9PROT</name>
<sequence length="73" mass="7668">MAEIEVKSDIAGTVWKIMVAPGAEVAEDDTLVILESMKMEIPVSSPEDGTVKSIALAEGDAVVEGQLVLVLEV</sequence>
<dbReference type="AlphaFoldDB" id="A0A8J7V1W3"/>
<reference evidence="3" key="1">
    <citation type="submission" date="2021-04" db="EMBL/GenBank/DDBJ databases">
        <authorList>
            <person name="Zhang D.-C."/>
        </authorList>
    </citation>
    <scope>NUCLEOTIDE SEQUENCE</scope>
    <source>
        <strain evidence="3">CGMCC 1.15697</strain>
    </source>
</reference>
<keyword evidence="1" id="KW-0092">Biotin</keyword>
<dbReference type="PANTHER" id="PTHR45266">
    <property type="entry name" value="OXALOACETATE DECARBOXYLASE ALPHA CHAIN"/>
    <property type="match status" value="1"/>
</dbReference>
<feature type="domain" description="Lipoyl-binding" evidence="2">
    <location>
        <begin position="1"/>
        <end position="72"/>
    </location>
</feature>
<dbReference type="Gene3D" id="2.40.50.100">
    <property type="match status" value="1"/>
</dbReference>
<dbReference type="FunFam" id="2.40.50.100:FF:000003">
    <property type="entry name" value="Acetyl-CoA carboxylase biotin carboxyl carrier protein"/>
    <property type="match status" value="1"/>
</dbReference>
<gene>
    <name evidence="3" type="ORF">KAJ83_05875</name>
</gene>
<dbReference type="InterPro" id="IPR000089">
    <property type="entry name" value="Biotin_lipoyl"/>
</dbReference>
<dbReference type="EMBL" id="JAGMWN010000002">
    <property type="protein sequence ID" value="MBP5856526.1"/>
    <property type="molecule type" value="Genomic_DNA"/>
</dbReference>
<dbReference type="NCBIfam" id="NF004547">
    <property type="entry name" value="PRK05889.1"/>
    <property type="match status" value="1"/>
</dbReference>
<dbReference type="PANTHER" id="PTHR45266:SF3">
    <property type="entry name" value="OXALOACETATE DECARBOXYLASE ALPHA CHAIN"/>
    <property type="match status" value="1"/>
</dbReference>
<evidence type="ECO:0000313" key="3">
    <source>
        <dbReference type="EMBL" id="MBP5856526.1"/>
    </source>
</evidence>
<comment type="caution">
    <text evidence="3">The sequence shown here is derived from an EMBL/GenBank/DDBJ whole genome shotgun (WGS) entry which is preliminary data.</text>
</comment>
<evidence type="ECO:0000313" key="4">
    <source>
        <dbReference type="Proteomes" id="UP000672602"/>
    </source>
</evidence>
<dbReference type="SUPFAM" id="SSF51230">
    <property type="entry name" value="Single hybrid motif"/>
    <property type="match status" value="1"/>
</dbReference>
<dbReference type="InterPro" id="IPR050709">
    <property type="entry name" value="Biotin_Carboxyl_Carrier/Decarb"/>
</dbReference>
<accession>A0A8J7V1W3</accession>
<protein>
    <submittedName>
        <fullName evidence="3">Biotin/lipoyl-binding carrier protein</fullName>
    </submittedName>
</protein>
<evidence type="ECO:0000259" key="2">
    <source>
        <dbReference type="PROSITE" id="PS50968"/>
    </source>
</evidence>
<dbReference type="InterPro" id="IPR011053">
    <property type="entry name" value="Single_hybrid_motif"/>
</dbReference>
<dbReference type="Proteomes" id="UP000672602">
    <property type="component" value="Unassembled WGS sequence"/>
</dbReference>
<dbReference type="PROSITE" id="PS50968">
    <property type="entry name" value="BIOTINYL_LIPOYL"/>
    <property type="match status" value="1"/>
</dbReference>
<keyword evidence="4" id="KW-1185">Reference proteome</keyword>
<dbReference type="Pfam" id="PF00364">
    <property type="entry name" value="Biotin_lipoyl"/>
    <property type="match status" value="1"/>
</dbReference>
<evidence type="ECO:0000256" key="1">
    <source>
        <dbReference type="ARBA" id="ARBA00023267"/>
    </source>
</evidence>
<dbReference type="RefSeq" id="WP_210681093.1">
    <property type="nucleotide sequence ID" value="NZ_JAGMWN010000002.1"/>
</dbReference>
<organism evidence="3 4">
    <name type="scientific">Marivibrio halodurans</name>
    <dbReference type="NCBI Taxonomy" id="2039722"/>
    <lineage>
        <taxon>Bacteria</taxon>
        <taxon>Pseudomonadati</taxon>
        <taxon>Pseudomonadota</taxon>
        <taxon>Alphaproteobacteria</taxon>
        <taxon>Rhodospirillales</taxon>
        <taxon>Rhodospirillaceae</taxon>
        <taxon>Marivibrio</taxon>
    </lineage>
</organism>